<evidence type="ECO:0000256" key="3">
    <source>
        <dbReference type="ARBA" id="ARBA00023204"/>
    </source>
</evidence>
<dbReference type="NCBIfam" id="TIGR00613">
    <property type="entry name" value="reco"/>
    <property type="match status" value="1"/>
</dbReference>
<feature type="domain" description="DNA replication/recombination mediator RecO N-terminal" evidence="5">
    <location>
        <begin position="1"/>
        <end position="76"/>
    </location>
</feature>
<sequence>MLIKSRGIVLHTLKYNDAGCIVDILTREEGFQSFFVRISRGKRGGLKSAFFQPLTTVDIEWNHKPTSNLQTLRSVSPHPMLGLERPEKITLALFLAEFLRTALRSEPIAAPLFDYTWDSIEWLNLSEQHFSNFHLVFLLRMTHFLGFYPNLENYADGMFFDLENSSFVAHQPLHSHYLDPTDAAFLPTLMRMQPATMHLFKFSGARRTRLLRFIVTYYQLHLPAFGELKSLNVLEAVFQD</sequence>
<dbReference type="GO" id="GO:0006302">
    <property type="term" value="P:double-strand break repair"/>
    <property type="evidence" value="ECO:0007669"/>
    <property type="project" value="TreeGrafter"/>
</dbReference>
<dbReference type="PANTHER" id="PTHR33991:SF1">
    <property type="entry name" value="DNA REPAIR PROTEIN RECO"/>
    <property type="match status" value="1"/>
</dbReference>
<dbReference type="GO" id="GO:0006310">
    <property type="term" value="P:DNA recombination"/>
    <property type="evidence" value="ECO:0007669"/>
    <property type="project" value="UniProtKB-UniRule"/>
</dbReference>
<reference evidence="6" key="1">
    <citation type="submission" date="2020-04" db="EMBL/GenBank/DDBJ databases">
        <title>Deep metagenomics examines the oral microbiome during advanced dental caries in children, revealing novel taxa and co-occurrences with host molecules.</title>
        <authorList>
            <person name="Baker J.L."/>
            <person name="Morton J.T."/>
            <person name="Dinis M."/>
            <person name="Alvarez R."/>
            <person name="Tran N.C."/>
            <person name="Knight R."/>
            <person name="Edlund A."/>
        </authorList>
    </citation>
    <scope>NUCLEOTIDE SEQUENCE</scope>
    <source>
        <strain evidence="6">JCVI_34_bin.1</strain>
    </source>
</reference>
<dbReference type="Pfam" id="PF11967">
    <property type="entry name" value="RecO_N"/>
    <property type="match status" value="1"/>
</dbReference>
<dbReference type="InterPro" id="IPR022572">
    <property type="entry name" value="DNA_rep/recomb_RecO_N"/>
</dbReference>
<keyword evidence="1 4" id="KW-0227">DNA damage</keyword>
<keyword evidence="2 4" id="KW-0233">DNA recombination</keyword>
<evidence type="ECO:0000256" key="2">
    <source>
        <dbReference type="ARBA" id="ARBA00023172"/>
    </source>
</evidence>
<evidence type="ECO:0000256" key="4">
    <source>
        <dbReference type="HAMAP-Rule" id="MF_00201"/>
    </source>
</evidence>
<dbReference type="SUPFAM" id="SSF57863">
    <property type="entry name" value="ArfGap/RecO-like zinc finger"/>
    <property type="match status" value="1"/>
</dbReference>
<comment type="similarity">
    <text evidence="4">Belongs to the RecO family.</text>
</comment>
<dbReference type="HAMAP" id="MF_00201">
    <property type="entry name" value="RecO"/>
    <property type="match status" value="1"/>
</dbReference>
<dbReference type="InterPro" id="IPR012340">
    <property type="entry name" value="NA-bd_OB-fold"/>
</dbReference>
<protein>
    <recommendedName>
        <fullName evidence="4">DNA repair protein RecO</fullName>
    </recommendedName>
    <alternativeName>
        <fullName evidence="4">Recombination protein O</fullName>
    </alternativeName>
</protein>
<dbReference type="Gene3D" id="2.40.50.140">
    <property type="entry name" value="Nucleic acid-binding proteins"/>
    <property type="match status" value="1"/>
</dbReference>
<evidence type="ECO:0000256" key="1">
    <source>
        <dbReference type="ARBA" id="ARBA00022763"/>
    </source>
</evidence>
<dbReference type="Pfam" id="PF02565">
    <property type="entry name" value="RecO_C"/>
    <property type="match status" value="1"/>
</dbReference>
<dbReference type="InterPro" id="IPR037278">
    <property type="entry name" value="ARFGAP/RecO"/>
</dbReference>
<accession>A0A929RWH4</accession>
<evidence type="ECO:0000259" key="5">
    <source>
        <dbReference type="Pfam" id="PF11967"/>
    </source>
</evidence>
<dbReference type="AlphaFoldDB" id="A0A929RWH4"/>
<dbReference type="EMBL" id="JABZGR010000003">
    <property type="protein sequence ID" value="MBF0969819.1"/>
    <property type="molecule type" value="Genomic_DNA"/>
</dbReference>
<organism evidence="6 7">
    <name type="scientific">Alloprevotella tannerae</name>
    <dbReference type="NCBI Taxonomy" id="76122"/>
    <lineage>
        <taxon>Bacteria</taxon>
        <taxon>Pseudomonadati</taxon>
        <taxon>Bacteroidota</taxon>
        <taxon>Bacteroidia</taxon>
        <taxon>Bacteroidales</taxon>
        <taxon>Prevotellaceae</taxon>
        <taxon>Alloprevotella</taxon>
    </lineage>
</organism>
<keyword evidence="3 4" id="KW-0234">DNA repair</keyword>
<dbReference type="SUPFAM" id="SSF50249">
    <property type="entry name" value="Nucleic acid-binding proteins"/>
    <property type="match status" value="1"/>
</dbReference>
<evidence type="ECO:0000313" key="7">
    <source>
        <dbReference type="Proteomes" id="UP000704068"/>
    </source>
</evidence>
<dbReference type="Proteomes" id="UP000704068">
    <property type="component" value="Unassembled WGS sequence"/>
</dbReference>
<dbReference type="InterPro" id="IPR003717">
    <property type="entry name" value="RecO"/>
</dbReference>
<name>A0A929RWH4_9BACT</name>
<gene>
    <name evidence="4 6" type="primary">recO</name>
    <name evidence="6" type="ORF">HXK21_02075</name>
</gene>
<proteinExistence type="inferred from homology"/>
<evidence type="ECO:0000313" key="6">
    <source>
        <dbReference type="EMBL" id="MBF0969819.1"/>
    </source>
</evidence>
<dbReference type="GO" id="GO:0043590">
    <property type="term" value="C:bacterial nucleoid"/>
    <property type="evidence" value="ECO:0007669"/>
    <property type="project" value="TreeGrafter"/>
</dbReference>
<comment type="caution">
    <text evidence="6">The sequence shown here is derived from an EMBL/GenBank/DDBJ whole genome shotgun (WGS) entry which is preliminary data.</text>
</comment>
<comment type="function">
    <text evidence="4">Involved in DNA repair and RecF pathway recombination.</text>
</comment>
<dbReference type="PANTHER" id="PTHR33991">
    <property type="entry name" value="DNA REPAIR PROTEIN RECO"/>
    <property type="match status" value="1"/>
</dbReference>